<dbReference type="EMBL" id="JARXYA010000015">
    <property type="protein sequence ID" value="MDH6504797.1"/>
    <property type="molecule type" value="Genomic_DNA"/>
</dbReference>
<accession>A0AA43MBN0</accession>
<reference evidence="1" key="1">
    <citation type="submission" date="2023-04" db="EMBL/GenBank/DDBJ databases">
        <title>Genome Encyclopedia of Bacteria and Archaea VI: Functional Genomics of Type Strains.</title>
        <authorList>
            <person name="Whitman W."/>
        </authorList>
    </citation>
    <scope>NUCLEOTIDE SEQUENCE</scope>
    <source>
        <strain evidence="1">Enz.4-51</strain>
    </source>
</reference>
<dbReference type="AlphaFoldDB" id="A0AA43MBN0"/>
<dbReference type="Proteomes" id="UP001161160">
    <property type="component" value="Unassembled WGS sequence"/>
</dbReference>
<name>A0AA43MBN0_9BURK</name>
<protein>
    <submittedName>
        <fullName evidence="1">Uncharacterized protein</fullName>
    </submittedName>
</protein>
<evidence type="ECO:0000313" key="2">
    <source>
        <dbReference type="Proteomes" id="UP001161160"/>
    </source>
</evidence>
<sequence>MLLTIVHFKKKGKCPTTFSSRREISPSLHLVMNSYLREHLFPKSHQGHMSPNLSILYRNKFGRYSPKYTIRNATELVSNPYNYVLSKFTEYINSGQSRTPLNFIFITLYNQTGTVSQYQNVSNFTNIVSSGQNDKVSECHIALGLWTILGSPHFVQHLTLVSLCANNICAPY</sequence>
<keyword evidence="2" id="KW-1185">Reference proteome</keyword>
<evidence type="ECO:0000313" key="1">
    <source>
        <dbReference type="EMBL" id="MDH6504797.1"/>
    </source>
</evidence>
<organism evidence="1 2">
    <name type="scientific">Polynucleobacter sphagniphilus</name>
    <dbReference type="NCBI Taxonomy" id="1743169"/>
    <lineage>
        <taxon>Bacteria</taxon>
        <taxon>Pseudomonadati</taxon>
        <taxon>Pseudomonadota</taxon>
        <taxon>Betaproteobacteria</taxon>
        <taxon>Burkholderiales</taxon>
        <taxon>Burkholderiaceae</taxon>
        <taxon>Polynucleobacter</taxon>
    </lineage>
</organism>
<comment type="caution">
    <text evidence="1">The sequence shown here is derived from an EMBL/GenBank/DDBJ whole genome shotgun (WGS) entry which is preliminary data.</text>
</comment>
<proteinExistence type="predicted"/>
<gene>
    <name evidence="1" type="ORF">M2127_002126</name>
</gene>